<dbReference type="Pfam" id="PF07561">
    <property type="entry name" value="DUF1540"/>
    <property type="match status" value="1"/>
</dbReference>
<evidence type="ECO:0000313" key="4">
    <source>
        <dbReference type="Proteomes" id="UP000001683"/>
    </source>
</evidence>
<proteinExistence type="predicted"/>
<sequence length="55" mass="6097">MDKSNQPLNGVKCVVNTCYYWNQGNQCKAPKIEVQPPGAQDTQETDCATFYPTNG</sequence>
<gene>
    <name evidence="3" type="ordered locus">Nther_2274</name>
</gene>
<organism evidence="3 4">
    <name type="scientific">Natranaerobius thermophilus (strain ATCC BAA-1301 / DSM 18059 / JW/NM-WN-LF)</name>
    <dbReference type="NCBI Taxonomy" id="457570"/>
    <lineage>
        <taxon>Bacteria</taxon>
        <taxon>Bacillati</taxon>
        <taxon>Bacillota</taxon>
        <taxon>Clostridia</taxon>
        <taxon>Natranaerobiales</taxon>
        <taxon>Natranaerobiaceae</taxon>
        <taxon>Natranaerobius</taxon>
    </lineage>
</organism>
<dbReference type="InterPro" id="IPR011437">
    <property type="entry name" value="DUF1540"/>
</dbReference>
<feature type="domain" description="DUF1540" evidence="2">
    <location>
        <begin position="11"/>
        <end position="50"/>
    </location>
</feature>
<dbReference type="eggNOG" id="ENOG5033F25">
    <property type="taxonomic scope" value="Bacteria"/>
</dbReference>
<dbReference type="Proteomes" id="UP000001683">
    <property type="component" value="Chromosome"/>
</dbReference>
<evidence type="ECO:0000259" key="2">
    <source>
        <dbReference type="Pfam" id="PF07561"/>
    </source>
</evidence>
<reference evidence="3 4" key="2">
    <citation type="journal article" date="2011" name="J. Bacteriol.">
        <title>Complete genome sequence of the anaerobic, halophilic alkalithermophile Natranaerobius thermophilus JW/NM-WN-LF.</title>
        <authorList>
            <person name="Zhao B."/>
            <person name="Mesbah N.M."/>
            <person name="Dalin E."/>
            <person name="Goodwin L."/>
            <person name="Nolan M."/>
            <person name="Pitluck S."/>
            <person name="Chertkov O."/>
            <person name="Brettin T.S."/>
            <person name="Han J."/>
            <person name="Larimer F.W."/>
            <person name="Land M.L."/>
            <person name="Hauser L."/>
            <person name="Kyrpides N."/>
            <person name="Wiegel J."/>
        </authorList>
    </citation>
    <scope>NUCLEOTIDE SEQUENCE [LARGE SCALE GENOMIC DNA]</scope>
    <source>
        <strain evidence="4">ATCC BAA-1301 / DSM 18059 / JW/NM-WN-LF</strain>
    </source>
</reference>
<evidence type="ECO:0000256" key="1">
    <source>
        <dbReference type="SAM" id="MobiDB-lite"/>
    </source>
</evidence>
<dbReference type="KEGG" id="nth:Nther_2274"/>
<name>B2A8F6_NATTJ</name>
<evidence type="ECO:0000313" key="3">
    <source>
        <dbReference type="EMBL" id="ACB85840.1"/>
    </source>
</evidence>
<reference evidence="3 4" key="1">
    <citation type="submission" date="2008-04" db="EMBL/GenBank/DDBJ databases">
        <title>Complete sequence of chromosome of Natranaerobius thermophilus JW/NM-WN-LF.</title>
        <authorList>
            <consortium name="US DOE Joint Genome Institute"/>
            <person name="Copeland A."/>
            <person name="Lucas S."/>
            <person name="Lapidus A."/>
            <person name="Glavina del Rio T."/>
            <person name="Dalin E."/>
            <person name="Tice H."/>
            <person name="Bruce D."/>
            <person name="Goodwin L."/>
            <person name="Pitluck S."/>
            <person name="Chertkov O."/>
            <person name="Brettin T."/>
            <person name="Detter J.C."/>
            <person name="Han C."/>
            <person name="Kuske C.R."/>
            <person name="Schmutz J."/>
            <person name="Larimer F."/>
            <person name="Land M."/>
            <person name="Hauser L."/>
            <person name="Kyrpides N."/>
            <person name="Lykidis A."/>
            <person name="Mesbah N.M."/>
            <person name="Wiegel J."/>
        </authorList>
    </citation>
    <scope>NUCLEOTIDE SEQUENCE [LARGE SCALE GENOMIC DNA]</scope>
    <source>
        <strain evidence="4">ATCC BAA-1301 / DSM 18059 / JW/NM-WN-LF</strain>
    </source>
</reference>
<dbReference type="InParanoid" id="B2A8F6"/>
<keyword evidence="4" id="KW-1185">Reference proteome</keyword>
<protein>
    <recommendedName>
        <fullName evidence="2">DUF1540 domain-containing protein</fullName>
    </recommendedName>
</protein>
<dbReference type="RefSeq" id="WP_012448690.1">
    <property type="nucleotide sequence ID" value="NC_010718.1"/>
</dbReference>
<feature type="region of interest" description="Disordered" evidence="1">
    <location>
        <begin position="35"/>
        <end position="55"/>
    </location>
</feature>
<dbReference type="OrthoDB" id="1739902at2"/>
<feature type="compositionally biased region" description="Polar residues" evidence="1">
    <location>
        <begin position="40"/>
        <end position="55"/>
    </location>
</feature>
<dbReference type="EMBL" id="CP001034">
    <property type="protein sequence ID" value="ACB85840.1"/>
    <property type="molecule type" value="Genomic_DNA"/>
</dbReference>
<dbReference type="AlphaFoldDB" id="B2A8F6"/>
<accession>B2A8F6</accession>
<dbReference type="HOGENOM" id="CLU_201605_2_0_9"/>